<dbReference type="CDD" id="cd06558">
    <property type="entry name" value="crotonase-like"/>
    <property type="match status" value="1"/>
</dbReference>
<dbReference type="Gene3D" id="3.90.226.10">
    <property type="entry name" value="2-enoyl-CoA Hydratase, Chain A, domain 1"/>
    <property type="match status" value="1"/>
</dbReference>
<dbReference type="EMBL" id="JAATHJ010000039">
    <property type="protein sequence ID" value="NJP39123.1"/>
    <property type="molecule type" value="Genomic_DNA"/>
</dbReference>
<reference evidence="2 3" key="1">
    <citation type="submission" date="2020-03" db="EMBL/GenBank/DDBJ databases">
        <title>Assessment of the enzymatic potential of alkaline-tolerant lipase obtained from Bacillus luteus H11 (technogenic soil) for the bioremediation of saline soils contaminated with petroleum substances.</title>
        <authorList>
            <person name="Kalwasinska A."/>
        </authorList>
    </citation>
    <scope>NUCLEOTIDE SEQUENCE [LARGE SCALE GENOMIC DNA]</scope>
    <source>
        <strain evidence="2 3">H11</strain>
    </source>
</reference>
<name>A0A969PWE9_9BACI</name>
<dbReference type="SUPFAM" id="SSF52096">
    <property type="entry name" value="ClpP/crotonase"/>
    <property type="match status" value="1"/>
</dbReference>
<proteinExistence type="inferred from homology"/>
<dbReference type="InterPro" id="IPR029045">
    <property type="entry name" value="ClpP/crotonase-like_dom_sf"/>
</dbReference>
<comment type="similarity">
    <text evidence="1">Belongs to the enoyl-CoA hydratase/isomerase family.</text>
</comment>
<dbReference type="GO" id="GO:0003824">
    <property type="term" value="F:catalytic activity"/>
    <property type="evidence" value="ECO:0007669"/>
    <property type="project" value="UniProtKB-ARBA"/>
</dbReference>
<accession>A0A969PWE9</accession>
<evidence type="ECO:0000313" key="3">
    <source>
        <dbReference type="Proteomes" id="UP000752012"/>
    </source>
</evidence>
<dbReference type="PANTHER" id="PTHR43802">
    <property type="entry name" value="ENOYL-COA HYDRATASE"/>
    <property type="match status" value="1"/>
</dbReference>
<sequence length="255" mass="27999">MRIVIKRAPDGKITLQEGAGIAVVTISRPEARNALTTAMWKELGRTVEEIQGNPKNKVVVVRGVPGNFTAGSDIKEFAAMSTEEADNAFRTMESTIASFEKLKLPVIGAIDGPVYGAGFILALTFSLRLGTKHTKMGIPVAKLGIRLGTEFLGRIDRFLGPHRTKELLLMSEIYGHETAARLGLLNRIVDREALDKEALELAASITKLSKGSVDALFAPEAYGTFRYADETDFQEGCRAFMEKRAPDFPSRRRRS</sequence>
<dbReference type="Gene3D" id="1.10.12.10">
    <property type="entry name" value="Lyase 2-enoyl-coa Hydratase, Chain A, domain 2"/>
    <property type="match status" value="1"/>
</dbReference>
<gene>
    <name evidence="2" type="ORF">HCN83_16250</name>
</gene>
<dbReference type="PANTHER" id="PTHR43802:SF1">
    <property type="entry name" value="IP11341P-RELATED"/>
    <property type="match status" value="1"/>
</dbReference>
<evidence type="ECO:0000313" key="2">
    <source>
        <dbReference type="EMBL" id="NJP39123.1"/>
    </source>
</evidence>
<evidence type="ECO:0000256" key="1">
    <source>
        <dbReference type="ARBA" id="ARBA00005254"/>
    </source>
</evidence>
<organism evidence="2 3">
    <name type="scientific">Alkalicoccus luteus</name>
    <dbReference type="NCBI Taxonomy" id="1237094"/>
    <lineage>
        <taxon>Bacteria</taxon>
        <taxon>Bacillati</taxon>
        <taxon>Bacillota</taxon>
        <taxon>Bacilli</taxon>
        <taxon>Bacillales</taxon>
        <taxon>Bacillaceae</taxon>
        <taxon>Alkalicoccus</taxon>
    </lineage>
</organism>
<keyword evidence="3" id="KW-1185">Reference proteome</keyword>
<dbReference type="Pfam" id="PF00378">
    <property type="entry name" value="ECH_1"/>
    <property type="match status" value="1"/>
</dbReference>
<dbReference type="Proteomes" id="UP000752012">
    <property type="component" value="Unassembled WGS sequence"/>
</dbReference>
<dbReference type="RefSeq" id="WP_168009246.1">
    <property type="nucleotide sequence ID" value="NZ_JAATHJ010000039.1"/>
</dbReference>
<protein>
    <submittedName>
        <fullName evidence="2">Enoyl-CoA hydratase/isomerase family protein</fullName>
    </submittedName>
</protein>
<dbReference type="AlphaFoldDB" id="A0A969PWE9"/>
<dbReference type="InterPro" id="IPR014748">
    <property type="entry name" value="Enoyl-CoA_hydra_C"/>
</dbReference>
<comment type="caution">
    <text evidence="2">The sequence shown here is derived from an EMBL/GenBank/DDBJ whole genome shotgun (WGS) entry which is preliminary data.</text>
</comment>
<dbReference type="InterPro" id="IPR001753">
    <property type="entry name" value="Enoyl-CoA_hydra/iso"/>
</dbReference>